<protein>
    <recommendedName>
        <fullName evidence="6">HMG box domain-containing protein</fullName>
    </recommendedName>
</protein>
<dbReference type="Pfam" id="PF00505">
    <property type="entry name" value="HMG_box"/>
    <property type="match status" value="1"/>
</dbReference>
<feature type="compositionally biased region" description="Basic and acidic residues" evidence="5">
    <location>
        <begin position="16"/>
        <end position="33"/>
    </location>
</feature>
<keyword evidence="8" id="KW-1185">Reference proteome</keyword>
<feature type="region of interest" description="Disordered" evidence="5">
    <location>
        <begin position="1"/>
        <end position="40"/>
    </location>
</feature>
<dbReference type="PROSITE" id="PS50118">
    <property type="entry name" value="HMG_BOX_2"/>
    <property type="match status" value="1"/>
</dbReference>
<evidence type="ECO:0000313" key="7">
    <source>
        <dbReference type="EMBL" id="ELP91313.1"/>
    </source>
</evidence>
<evidence type="ECO:0000313" key="8">
    <source>
        <dbReference type="Proteomes" id="UP000014680"/>
    </source>
</evidence>
<dbReference type="InterPro" id="IPR050342">
    <property type="entry name" value="HMGB"/>
</dbReference>
<feature type="compositionally biased region" description="Basic and acidic residues" evidence="5">
    <location>
        <begin position="136"/>
        <end position="174"/>
    </location>
</feature>
<evidence type="ECO:0000256" key="5">
    <source>
        <dbReference type="SAM" id="MobiDB-lite"/>
    </source>
</evidence>
<comment type="subcellular location">
    <subcellularLocation>
        <location evidence="1">Nucleus</location>
    </subcellularLocation>
</comment>
<dbReference type="GeneID" id="14890149"/>
<evidence type="ECO:0000256" key="1">
    <source>
        <dbReference type="ARBA" id="ARBA00004123"/>
    </source>
</evidence>
<keyword evidence="3 4" id="KW-0539">Nucleus</keyword>
<dbReference type="InterPro" id="IPR009071">
    <property type="entry name" value="HMG_box_dom"/>
</dbReference>
<dbReference type="GO" id="GO:0005634">
    <property type="term" value="C:nucleus"/>
    <property type="evidence" value="ECO:0007669"/>
    <property type="project" value="UniProtKB-SubCell"/>
</dbReference>
<feature type="domain" description="HMG box" evidence="6">
    <location>
        <begin position="100"/>
        <end position="168"/>
    </location>
</feature>
<dbReference type="SMART" id="SM00398">
    <property type="entry name" value="HMG"/>
    <property type="match status" value="1"/>
</dbReference>
<gene>
    <name evidence="7" type="ORF">EIN_153200</name>
</gene>
<dbReference type="SUPFAM" id="SSF47095">
    <property type="entry name" value="HMG-box"/>
    <property type="match status" value="1"/>
</dbReference>
<dbReference type="RefSeq" id="XP_004258084.1">
    <property type="nucleotide sequence ID" value="XM_004258036.1"/>
</dbReference>
<dbReference type="GO" id="GO:0003677">
    <property type="term" value="F:DNA binding"/>
    <property type="evidence" value="ECO:0007669"/>
    <property type="project" value="UniProtKB-UniRule"/>
</dbReference>
<evidence type="ECO:0000256" key="3">
    <source>
        <dbReference type="ARBA" id="ARBA00023242"/>
    </source>
</evidence>
<dbReference type="Gene3D" id="1.10.30.10">
    <property type="entry name" value="High mobility group box domain"/>
    <property type="match status" value="1"/>
</dbReference>
<dbReference type="KEGG" id="eiv:EIN_153200"/>
<evidence type="ECO:0000256" key="2">
    <source>
        <dbReference type="ARBA" id="ARBA00023125"/>
    </source>
</evidence>
<dbReference type="CDD" id="cd21994">
    <property type="entry name" value="HMG-box_SSRP1-like"/>
    <property type="match status" value="1"/>
</dbReference>
<dbReference type="PANTHER" id="PTHR48112">
    <property type="entry name" value="HIGH MOBILITY GROUP PROTEIN DSP1"/>
    <property type="match status" value="1"/>
</dbReference>
<feature type="compositionally biased region" description="Acidic residues" evidence="5">
    <location>
        <begin position="175"/>
        <end position="185"/>
    </location>
</feature>
<sequence>MRKNQNTQPAIGEEIAFLKDKKRESVLMSEKRKSVQKTKTWRSEMVQGFYGRKKRGGYKGYADQKTKEMPKTAGKPAKTNKAKVEKKPKKEKKTKDPNKPKKPQTAYMLYLNEHRAEIKEKFPDMKVTEVAKKAGENWKAMGEEDKKPYQDKADKAKETWKTEMKKYEEKKDGSAEEEEGEEDDE</sequence>
<feature type="region of interest" description="Disordered" evidence="5">
    <location>
        <begin position="52"/>
        <end position="105"/>
    </location>
</feature>
<dbReference type="EMBL" id="KB206474">
    <property type="protein sequence ID" value="ELP91313.1"/>
    <property type="molecule type" value="Genomic_DNA"/>
</dbReference>
<accession>A0A0A1UC88</accession>
<feature type="region of interest" description="Disordered" evidence="5">
    <location>
        <begin position="136"/>
        <end position="185"/>
    </location>
</feature>
<feature type="DNA-binding region" description="HMG box" evidence="4">
    <location>
        <begin position="100"/>
        <end position="168"/>
    </location>
</feature>
<dbReference type="Proteomes" id="UP000014680">
    <property type="component" value="Unassembled WGS sequence"/>
</dbReference>
<dbReference type="OMA" id="CRMKTRS"/>
<dbReference type="PANTHER" id="PTHR48112:SF32">
    <property type="entry name" value="HIGH MOBILITY GROUP PROTEIN B3"/>
    <property type="match status" value="1"/>
</dbReference>
<dbReference type="VEuPathDB" id="AmoebaDB:EIN_153200"/>
<dbReference type="OrthoDB" id="29385at2759"/>
<organism evidence="7 8">
    <name type="scientific">Entamoeba invadens IP1</name>
    <dbReference type="NCBI Taxonomy" id="370355"/>
    <lineage>
        <taxon>Eukaryota</taxon>
        <taxon>Amoebozoa</taxon>
        <taxon>Evosea</taxon>
        <taxon>Archamoebae</taxon>
        <taxon>Mastigamoebida</taxon>
        <taxon>Entamoebidae</taxon>
        <taxon>Entamoeba</taxon>
    </lineage>
</organism>
<keyword evidence="2 4" id="KW-0238">DNA-binding</keyword>
<evidence type="ECO:0000259" key="6">
    <source>
        <dbReference type="PROSITE" id="PS50118"/>
    </source>
</evidence>
<feature type="compositionally biased region" description="Basic residues" evidence="5">
    <location>
        <begin position="78"/>
        <end position="92"/>
    </location>
</feature>
<reference evidence="7 8" key="1">
    <citation type="submission" date="2012-10" db="EMBL/GenBank/DDBJ databases">
        <authorList>
            <person name="Zafar N."/>
            <person name="Inman J."/>
            <person name="Hall N."/>
            <person name="Lorenzi H."/>
            <person name="Caler E."/>
        </authorList>
    </citation>
    <scope>NUCLEOTIDE SEQUENCE [LARGE SCALE GENOMIC DNA]</scope>
    <source>
        <strain evidence="7 8">IP1</strain>
    </source>
</reference>
<evidence type="ECO:0000256" key="4">
    <source>
        <dbReference type="PROSITE-ProRule" id="PRU00267"/>
    </source>
</evidence>
<dbReference type="AlphaFoldDB" id="A0A0A1UC88"/>
<proteinExistence type="predicted"/>
<name>A0A0A1UC88_ENTIV</name>
<dbReference type="InterPro" id="IPR036910">
    <property type="entry name" value="HMG_box_dom_sf"/>
</dbReference>